<evidence type="ECO:0000313" key="1">
    <source>
        <dbReference type="EMBL" id="KFL96313.1"/>
    </source>
</evidence>
<reference evidence="1 2" key="1">
    <citation type="submission" date="2010-03" db="EMBL/GenBank/DDBJ databases">
        <title>The Genome Sequence of Lactobacillus gasseri strain SV-16A-US.</title>
        <authorList>
            <consortium name="The Broad Institute Genome Sequencing Platform"/>
            <person name="Ward D."/>
            <person name="Earl A."/>
            <person name="Feldgarden M."/>
            <person name="Gevers D."/>
            <person name="Young S.K."/>
            <person name="Zeng Q."/>
            <person name="Koehrsen M."/>
            <person name="Alvarado L."/>
            <person name="Berlin A."/>
            <person name="Bochicchio J."/>
            <person name="Borenstein D."/>
            <person name="Chapman S.B."/>
            <person name="Chen Z."/>
            <person name="Engels R."/>
            <person name="Freedman E."/>
            <person name="Gellesch M."/>
            <person name="Goldberg J."/>
            <person name="Griggs A."/>
            <person name="Gujja S."/>
            <person name="Heilman E."/>
            <person name="Heiman D."/>
            <person name="Hepburn T."/>
            <person name="Howarth C."/>
            <person name="Jen D."/>
            <person name="Larson L."/>
            <person name="Mehta T."/>
            <person name="Park D."/>
            <person name="Pearson M."/>
            <person name="Roberts A."/>
            <person name="Saif S."/>
            <person name="Shea T."/>
            <person name="Shenoy N."/>
            <person name="Sisk P."/>
            <person name="Stolte C."/>
            <person name="Sykes S."/>
            <person name="Thomson T."/>
            <person name="Walk T."/>
            <person name="White J."/>
            <person name="Yandava C."/>
            <person name="Liu Y."/>
            <person name="Xu Q."/>
            <person name="Haas B."/>
            <person name="Nusbaum C."/>
            <person name="Birren B."/>
        </authorList>
    </citation>
    <scope>NUCLEOTIDE SEQUENCE [LARGE SCALE GENOMIC DNA]</scope>
    <source>
        <strain evidence="1 2">SV-16A-US</strain>
    </source>
</reference>
<dbReference type="AlphaFoldDB" id="A0AB34NWU5"/>
<dbReference type="Proteomes" id="UP000030761">
    <property type="component" value="Unassembled WGS sequence"/>
</dbReference>
<protein>
    <submittedName>
        <fullName evidence="1">Uncharacterized protein</fullName>
    </submittedName>
</protein>
<accession>A0AB34NWU5</accession>
<gene>
    <name evidence="1" type="ORF">HMPREF5175_01826</name>
</gene>
<proteinExistence type="predicted"/>
<dbReference type="EMBL" id="KN050677">
    <property type="protein sequence ID" value="KFL96313.1"/>
    <property type="molecule type" value="Genomic_DNA"/>
</dbReference>
<evidence type="ECO:0000313" key="2">
    <source>
        <dbReference type="Proteomes" id="UP000030761"/>
    </source>
</evidence>
<name>A0AB34NWU5_LACGS</name>
<dbReference type="RefSeq" id="WP_003650812.1">
    <property type="nucleotide sequence ID" value="NZ_KN050677.1"/>
</dbReference>
<sequence length="63" mass="7344">MLVTLGIGRSELDQTLYQALEQVKNYEYAGEYDFLEDLGLESCIVSSFFFTQITLKNIFMFFL</sequence>
<organism evidence="1 2">
    <name type="scientific">Lactobacillus gasseri SV-16A-US</name>
    <dbReference type="NCBI Taxonomy" id="575604"/>
    <lineage>
        <taxon>Bacteria</taxon>
        <taxon>Bacillati</taxon>
        <taxon>Bacillota</taxon>
        <taxon>Bacilli</taxon>
        <taxon>Lactobacillales</taxon>
        <taxon>Lactobacillaceae</taxon>
        <taxon>Lactobacillus</taxon>
    </lineage>
</organism>